<dbReference type="Pfam" id="PF24043">
    <property type="entry name" value="DUF7352"/>
    <property type="match status" value="1"/>
</dbReference>
<evidence type="ECO:0000313" key="3">
    <source>
        <dbReference type="Proteomes" id="UP000190074"/>
    </source>
</evidence>
<dbReference type="EMBL" id="FVGW01000024">
    <property type="protein sequence ID" value="SKN02487.1"/>
    <property type="molecule type" value="Genomic_DNA"/>
</dbReference>
<protein>
    <recommendedName>
        <fullName evidence="1">DUF7352 domain-containing protein</fullName>
    </recommendedName>
</protein>
<organism evidence="2 3">
    <name type="scientific">Mycobacteroides abscessus subsp. massiliense</name>
    <dbReference type="NCBI Taxonomy" id="1962118"/>
    <lineage>
        <taxon>Bacteria</taxon>
        <taxon>Bacillati</taxon>
        <taxon>Actinomycetota</taxon>
        <taxon>Actinomycetes</taxon>
        <taxon>Mycobacteriales</taxon>
        <taxon>Mycobacteriaceae</taxon>
        <taxon>Mycobacteroides</taxon>
        <taxon>Mycobacteroides abscessus</taxon>
    </lineage>
</organism>
<sequence length="88" mass="9545">MKSIYKYVLQPADETVLTLRGDVLSAGVQDEDIMVWAVYDDSAEERQVRVNVMGTGHPFVSAPESSFVGTVFLGPMVLHVFATAADPA</sequence>
<dbReference type="RefSeq" id="WP_079636355.1">
    <property type="nucleotide sequence ID" value="NZ_FVGW01000024.1"/>
</dbReference>
<evidence type="ECO:0000259" key="1">
    <source>
        <dbReference type="Pfam" id="PF24043"/>
    </source>
</evidence>
<evidence type="ECO:0000313" key="2">
    <source>
        <dbReference type="EMBL" id="SKN02487.1"/>
    </source>
</evidence>
<reference evidence="2 3" key="1">
    <citation type="submission" date="2016-11" db="EMBL/GenBank/DDBJ databases">
        <authorList>
            <consortium name="Pathogen Informatics"/>
        </authorList>
    </citation>
    <scope>NUCLEOTIDE SEQUENCE [LARGE SCALE GENOMIC DNA]</scope>
    <source>
        <strain evidence="2 3">911</strain>
    </source>
</reference>
<name>A0A1T8VCG7_9MYCO</name>
<gene>
    <name evidence="2" type="ORF">SAMEA2259716_05785</name>
</gene>
<dbReference type="Proteomes" id="UP000190074">
    <property type="component" value="Unassembled WGS sequence"/>
</dbReference>
<dbReference type="AlphaFoldDB" id="A0A1T8VCG7"/>
<proteinExistence type="predicted"/>
<dbReference type="InterPro" id="IPR055776">
    <property type="entry name" value="DUF7352"/>
</dbReference>
<feature type="domain" description="DUF7352" evidence="1">
    <location>
        <begin position="1"/>
        <end position="84"/>
    </location>
</feature>
<accession>A0A1T8VCG7</accession>